<dbReference type="GeneID" id="26909778"/>
<dbReference type="AlphaFoldDB" id="A0A0M9FQM3"/>
<evidence type="ECO:0000256" key="1">
    <source>
        <dbReference type="SAM" id="MobiDB-lite"/>
    </source>
</evidence>
<dbReference type="EMBL" id="LGTL01000032">
    <property type="protein sequence ID" value="KPA73866.1"/>
    <property type="molecule type" value="Genomic_DNA"/>
</dbReference>
<proteinExistence type="predicted"/>
<dbReference type="RefSeq" id="XP_015652305.1">
    <property type="nucleotide sequence ID" value="XM_015808985.1"/>
</dbReference>
<dbReference type="OMA" id="CCATEDS"/>
<sequence length="200" mass="21726">MEDSTSSVHYHPACAASPCCATEDSTERLSLLSSLTITDGFNVWTTACSPTSADAVKEHRAPLSPPAPSQIPMRRKPAKTSPPPQVCENYGSDDEVNEVLWHLPPPPPSVPSGESAPPSQRRAANADEGRVTAPLSNNSPAVIREDHLNERRTAAADADVHPTPRPRWRTVRSILSSSSSHQRRRYSVPKRQNGQVARVT</sequence>
<dbReference type="Proteomes" id="UP000037923">
    <property type="component" value="Unassembled WGS sequence"/>
</dbReference>
<accession>A0A0M9FQM3</accession>
<feature type="region of interest" description="Disordered" evidence="1">
    <location>
        <begin position="53"/>
        <end position="200"/>
    </location>
</feature>
<gene>
    <name evidence="2" type="ORF">ABB37_09495</name>
</gene>
<evidence type="ECO:0000313" key="3">
    <source>
        <dbReference type="Proteomes" id="UP000037923"/>
    </source>
</evidence>
<comment type="caution">
    <text evidence="2">The sequence shown here is derived from an EMBL/GenBank/DDBJ whole genome shotgun (WGS) entry which is preliminary data.</text>
</comment>
<feature type="compositionally biased region" description="Polar residues" evidence="1">
    <location>
        <begin position="190"/>
        <end position="200"/>
    </location>
</feature>
<protein>
    <submittedName>
        <fullName evidence="2">Uncharacterized protein</fullName>
    </submittedName>
</protein>
<name>A0A0M9FQM3_LEPPY</name>
<reference evidence="2 3" key="1">
    <citation type="submission" date="2015-07" db="EMBL/GenBank/DDBJ databases">
        <title>High-quality genome of monoxenous trypanosomatid Leptomonas pyrrhocoris.</title>
        <authorList>
            <person name="Flegontov P."/>
            <person name="Butenko A."/>
            <person name="Firsov S."/>
            <person name="Vlcek C."/>
            <person name="Logacheva M.D."/>
            <person name="Field M."/>
            <person name="Filatov D."/>
            <person name="Flegontova O."/>
            <person name="Gerasimov E."/>
            <person name="Jackson A.P."/>
            <person name="Kelly S."/>
            <person name="Opperdoes F."/>
            <person name="O'Reilly A."/>
            <person name="Votypka J."/>
            <person name="Yurchenko V."/>
            <person name="Lukes J."/>
        </authorList>
    </citation>
    <scope>NUCLEOTIDE SEQUENCE [LARGE SCALE GENOMIC DNA]</scope>
    <source>
        <strain evidence="2">H10</strain>
    </source>
</reference>
<evidence type="ECO:0000313" key="2">
    <source>
        <dbReference type="EMBL" id="KPA73866.1"/>
    </source>
</evidence>
<feature type="compositionally biased region" description="Low complexity" evidence="1">
    <location>
        <begin position="171"/>
        <end position="180"/>
    </location>
</feature>
<keyword evidence="3" id="KW-1185">Reference proteome</keyword>
<feature type="compositionally biased region" description="Basic and acidic residues" evidence="1">
    <location>
        <begin position="143"/>
        <end position="162"/>
    </location>
</feature>
<organism evidence="2 3">
    <name type="scientific">Leptomonas pyrrhocoris</name>
    <name type="common">Firebug parasite</name>
    <dbReference type="NCBI Taxonomy" id="157538"/>
    <lineage>
        <taxon>Eukaryota</taxon>
        <taxon>Discoba</taxon>
        <taxon>Euglenozoa</taxon>
        <taxon>Kinetoplastea</taxon>
        <taxon>Metakinetoplastina</taxon>
        <taxon>Trypanosomatida</taxon>
        <taxon>Trypanosomatidae</taxon>
        <taxon>Leishmaniinae</taxon>
        <taxon>Leptomonas</taxon>
    </lineage>
</organism>
<dbReference type="VEuPathDB" id="TriTrypDB:LpyrH10_32_0280"/>